<organism evidence="2">
    <name type="scientific">uncultured Acetobacteraceae bacterium</name>
    <dbReference type="NCBI Taxonomy" id="169975"/>
    <lineage>
        <taxon>Bacteria</taxon>
        <taxon>Pseudomonadati</taxon>
        <taxon>Pseudomonadota</taxon>
        <taxon>Alphaproteobacteria</taxon>
        <taxon>Acetobacterales</taxon>
        <taxon>Acetobacteraceae</taxon>
        <taxon>environmental samples</taxon>
    </lineage>
</organism>
<reference evidence="2" key="1">
    <citation type="submission" date="2020-02" db="EMBL/GenBank/DDBJ databases">
        <authorList>
            <person name="Meier V. D."/>
        </authorList>
    </citation>
    <scope>NUCLEOTIDE SEQUENCE</scope>
    <source>
        <strain evidence="2">AVDCRST_MAG04</strain>
    </source>
</reference>
<feature type="non-terminal residue" evidence="2">
    <location>
        <position position="102"/>
    </location>
</feature>
<evidence type="ECO:0000256" key="1">
    <source>
        <dbReference type="SAM" id="MobiDB-lite"/>
    </source>
</evidence>
<keyword evidence="2" id="KW-0456">Lyase</keyword>
<dbReference type="AlphaFoldDB" id="A0A6J4IEZ0"/>
<feature type="non-terminal residue" evidence="2">
    <location>
        <position position="1"/>
    </location>
</feature>
<dbReference type="EMBL" id="CADCTL010000136">
    <property type="protein sequence ID" value="CAA9248460.1"/>
    <property type="molecule type" value="Genomic_DNA"/>
</dbReference>
<evidence type="ECO:0000313" key="2">
    <source>
        <dbReference type="EMBL" id="CAA9248460.1"/>
    </source>
</evidence>
<gene>
    <name evidence="2" type="ORF">AVDCRST_MAG04-1982</name>
</gene>
<feature type="region of interest" description="Disordered" evidence="1">
    <location>
        <begin position="1"/>
        <end position="102"/>
    </location>
</feature>
<accession>A0A6J4IEZ0</accession>
<proteinExistence type="predicted"/>
<feature type="compositionally biased region" description="Low complexity" evidence="1">
    <location>
        <begin position="79"/>
        <end position="94"/>
    </location>
</feature>
<feature type="compositionally biased region" description="Basic residues" evidence="1">
    <location>
        <begin position="17"/>
        <end position="32"/>
    </location>
</feature>
<dbReference type="EC" id="4.2.1.1" evidence="2"/>
<sequence length="102" mass="11391">HWSGRHGGSPRDPARLHGGRGRADRHGRHGAQRRADRGGVPRRRERAGDRGQGVPRQLPDRRRPGQGGADARRRRGRAPPRLGAALRRQLAPLRRGLEAHRL</sequence>
<name>A0A6J4IEZ0_9PROT</name>
<protein>
    <submittedName>
        <fullName evidence="2">Carbonic anhydrase, gamma class</fullName>
        <ecNumber evidence="2">4.2.1.1</ecNumber>
    </submittedName>
</protein>
<dbReference type="GO" id="GO:0004089">
    <property type="term" value="F:carbonate dehydratase activity"/>
    <property type="evidence" value="ECO:0007669"/>
    <property type="project" value="UniProtKB-EC"/>
</dbReference>